<keyword evidence="4 7" id="KW-1133">Transmembrane helix</keyword>
<keyword evidence="10" id="KW-1185">Reference proteome</keyword>
<feature type="domain" description="GtrA/DPMS transmembrane" evidence="8">
    <location>
        <begin position="47"/>
        <end position="165"/>
    </location>
</feature>
<dbReference type="PANTHER" id="PTHR38459:SF6">
    <property type="entry name" value="ARABINOGALACTAN BIOSYNTHESIS RECRUITING PROTEIN RV3789"/>
    <property type="match status" value="1"/>
</dbReference>
<feature type="transmembrane region" description="Helical" evidence="7">
    <location>
        <begin position="44"/>
        <end position="65"/>
    </location>
</feature>
<dbReference type="Pfam" id="PF04138">
    <property type="entry name" value="GtrA_DPMS_TM"/>
    <property type="match status" value="1"/>
</dbReference>
<dbReference type="GO" id="GO:0005886">
    <property type="term" value="C:plasma membrane"/>
    <property type="evidence" value="ECO:0007669"/>
    <property type="project" value="TreeGrafter"/>
</dbReference>
<evidence type="ECO:0000256" key="7">
    <source>
        <dbReference type="SAM" id="Phobius"/>
    </source>
</evidence>
<dbReference type="EMBL" id="WHUF01000001">
    <property type="protein sequence ID" value="MQA18271.1"/>
    <property type="molecule type" value="Genomic_DNA"/>
</dbReference>
<evidence type="ECO:0000256" key="2">
    <source>
        <dbReference type="ARBA" id="ARBA00009399"/>
    </source>
</evidence>
<sequence length="174" mass="18002">MGRPSVHAGAGRPRSRRSLGGAGAPLPRHHAGRSREDGMMRRELPVFLVVGTLTVLVDLLVYRALMASGLAATAPAKAVGFLAGTVFAYCANRRWTFGHRAAAPGSAARFAVLYGATLAANVAVNAIALRILDAAGPAVAVSLAFVAATGVSATLNFIGMKTLVFSHARRTELP</sequence>
<comment type="similarity">
    <text evidence="2">Belongs to the GtrA family.</text>
</comment>
<feature type="region of interest" description="Disordered" evidence="6">
    <location>
        <begin position="1"/>
        <end position="35"/>
    </location>
</feature>
<protein>
    <submittedName>
        <fullName evidence="9">GtrA family protein</fullName>
    </submittedName>
</protein>
<dbReference type="InterPro" id="IPR007267">
    <property type="entry name" value="GtrA_DPMS_TM"/>
</dbReference>
<comment type="caution">
    <text evidence="9">The sequence shown here is derived from an EMBL/GenBank/DDBJ whole genome shotgun (WGS) entry which is preliminary data.</text>
</comment>
<evidence type="ECO:0000259" key="8">
    <source>
        <dbReference type="Pfam" id="PF04138"/>
    </source>
</evidence>
<evidence type="ECO:0000256" key="5">
    <source>
        <dbReference type="ARBA" id="ARBA00023136"/>
    </source>
</evidence>
<comment type="subcellular location">
    <subcellularLocation>
        <location evidence="1">Membrane</location>
        <topology evidence="1">Multi-pass membrane protein</topology>
    </subcellularLocation>
</comment>
<evidence type="ECO:0000256" key="1">
    <source>
        <dbReference type="ARBA" id="ARBA00004141"/>
    </source>
</evidence>
<dbReference type="InterPro" id="IPR051401">
    <property type="entry name" value="GtrA_CellWall_Glycosyl"/>
</dbReference>
<evidence type="ECO:0000256" key="6">
    <source>
        <dbReference type="SAM" id="MobiDB-lite"/>
    </source>
</evidence>
<keyword evidence="5 7" id="KW-0472">Membrane</keyword>
<evidence type="ECO:0000256" key="4">
    <source>
        <dbReference type="ARBA" id="ARBA00022989"/>
    </source>
</evidence>
<gene>
    <name evidence="9" type="ORF">GEV01_01950</name>
</gene>
<feature type="transmembrane region" description="Helical" evidence="7">
    <location>
        <begin position="71"/>
        <end position="90"/>
    </location>
</feature>
<feature type="transmembrane region" description="Helical" evidence="7">
    <location>
        <begin position="111"/>
        <end position="132"/>
    </location>
</feature>
<evidence type="ECO:0000256" key="3">
    <source>
        <dbReference type="ARBA" id="ARBA00022692"/>
    </source>
</evidence>
<evidence type="ECO:0000313" key="10">
    <source>
        <dbReference type="Proteomes" id="UP000444318"/>
    </source>
</evidence>
<dbReference type="AlphaFoldDB" id="A0A843S7N6"/>
<accession>A0A843S7N6</accession>
<dbReference type="Proteomes" id="UP000444318">
    <property type="component" value="Unassembled WGS sequence"/>
</dbReference>
<reference evidence="9 10" key="1">
    <citation type="submission" date="2019-10" db="EMBL/GenBank/DDBJ databases">
        <title>Two novel species isolated from a subtropical stream in China.</title>
        <authorList>
            <person name="Lu H."/>
        </authorList>
    </citation>
    <scope>NUCLEOTIDE SEQUENCE [LARGE SCALE GENOMIC DNA]</scope>
    <source>
        <strain evidence="9 10">FT103W</strain>
    </source>
</reference>
<evidence type="ECO:0000313" key="9">
    <source>
        <dbReference type="EMBL" id="MQA18271.1"/>
    </source>
</evidence>
<keyword evidence="3 7" id="KW-0812">Transmembrane</keyword>
<feature type="transmembrane region" description="Helical" evidence="7">
    <location>
        <begin position="138"/>
        <end position="160"/>
    </location>
</feature>
<dbReference type="GO" id="GO:0000271">
    <property type="term" value="P:polysaccharide biosynthetic process"/>
    <property type="evidence" value="ECO:0007669"/>
    <property type="project" value="InterPro"/>
</dbReference>
<proteinExistence type="inferred from homology"/>
<dbReference type="PANTHER" id="PTHR38459">
    <property type="entry name" value="PROPHAGE BACTOPRENOL-LINKED GLUCOSE TRANSLOCASE HOMOLOG"/>
    <property type="match status" value="1"/>
</dbReference>
<organism evidence="9 10">
    <name type="scientific">Rugamonas rivuli</name>
    <dbReference type="NCBI Taxonomy" id="2743358"/>
    <lineage>
        <taxon>Bacteria</taxon>
        <taxon>Pseudomonadati</taxon>
        <taxon>Pseudomonadota</taxon>
        <taxon>Betaproteobacteria</taxon>
        <taxon>Burkholderiales</taxon>
        <taxon>Oxalobacteraceae</taxon>
        <taxon>Telluria group</taxon>
        <taxon>Rugamonas</taxon>
    </lineage>
</organism>
<name>A0A843S7N6_9BURK</name>